<evidence type="ECO:0000256" key="3">
    <source>
        <dbReference type="ARBA" id="ARBA00032722"/>
    </source>
</evidence>
<evidence type="ECO:0000259" key="9">
    <source>
        <dbReference type="Pfam" id="PF07992"/>
    </source>
</evidence>
<evidence type="ECO:0000313" key="12">
    <source>
        <dbReference type="Proteomes" id="UP000664288"/>
    </source>
</evidence>
<evidence type="ECO:0000259" key="10">
    <source>
        <dbReference type="Pfam" id="PF14691"/>
    </source>
</evidence>
<evidence type="ECO:0000256" key="7">
    <source>
        <dbReference type="ARBA" id="ARBA00049714"/>
    </source>
</evidence>
<dbReference type="RefSeq" id="WP_207353093.1">
    <property type="nucleotide sequence ID" value="NZ_JAFMPY010000044.1"/>
</dbReference>
<comment type="subunit">
    <text evidence="7">Heterotetramer of 2 PreA and 2 PreT subunits.</text>
</comment>
<protein>
    <recommendedName>
        <fullName evidence="8">dihydrouracil dehydrogenase (NAD(+))</fullName>
        <ecNumber evidence="8">1.3.1.1</ecNumber>
    </recommendedName>
    <alternativeName>
        <fullName evidence="3">Dihydrothymine dehydrogenase</fullName>
    </alternativeName>
    <alternativeName>
        <fullName evidence="2">Dihydrouracil dehydrogenase</fullName>
    </alternativeName>
</protein>
<dbReference type="PANTHER" id="PTHR43073:SF2">
    <property type="entry name" value="DIHYDROPYRIMIDINE DEHYDROGENASE [NADP(+)]"/>
    <property type="match status" value="1"/>
</dbReference>
<dbReference type="Gene3D" id="3.50.50.60">
    <property type="entry name" value="FAD/NAD(P)-binding domain"/>
    <property type="match status" value="2"/>
</dbReference>
<evidence type="ECO:0000256" key="1">
    <source>
        <dbReference type="ARBA" id="ARBA00023002"/>
    </source>
</evidence>
<dbReference type="PRINTS" id="PR00368">
    <property type="entry name" value="FADPNR"/>
</dbReference>
<comment type="catalytic activity">
    <reaction evidence="5">
        <text>5,6-dihydrouracil + NAD(+) = uracil + NADH + H(+)</text>
        <dbReference type="Rhea" id="RHEA:20189"/>
        <dbReference type="ChEBI" id="CHEBI:15378"/>
        <dbReference type="ChEBI" id="CHEBI:15901"/>
        <dbReference type="ChEBI" id="CHEBI:17568"/>
        <dbReference type="ChEBI" id="CHEBI:57540"/>
        <dbReference type="ChEBI" id="CHEBI:57945"/>
        <dbReference type="EC" id="1.3.1.1"/>
    </reaction>
</comment>
<dbReference type="PRINTS" id="PR00469">
    <property type="entry name" value="PNDRDTASEII"/>
</dbReference>
<name>A0ABS3J9W2_9HYPH</name>
<sequence>MSDPLPKRPDIRPGRLPAEALAAGFADLHPPLEKHEALVEADRCYFCYDAPCMNACPTTIDIPLFIREIQAGNPIGAAKTILSANILGGMCARVCPTETLCEEVCVRQVAEGKPVKIGMLQRFATDAMMATGRHPFRRSAPTGRRVAIVGAGPAGLSCAHRLAMLGHDVTIFDAREKAGGLNEYGIAAYKTTDDFAQREVAFLLEIGGIVVETGKALGRDVHIAELRRDFDAVFLGLGLAGVNALGADGEAAGGSHDAVAWIAELRQTGDLAELPVGRRVVVIGGGMTAIDAAVQSKALGAEEVTIAYRRGRDQMKASAYEQEVAVTRGVHLRFNLQPKRILAENGHVVGIEFERTRIEIGRLALTGETVTIEADQVFKAIGQSFSPQGTDGEGAGIALEGGRIRVDSARRTSLDGVWAGGDCISEGEDLTVVAVEDGKIAALDIHAALTAAEKVAAE</sequence>
<dbReference type="Pfam" id="PF07992">
    <property type="entry name" value="Pyr_redox_2"/>
    <property type="match status" value="1"/>
</dbReference>
<evidence type="ECO:0000256" key="4">
    <source>
        <dbReference type="ARBA" id="ARBA00047685"/>
    </source>
</evidence>
<feature type="domain" description="FAD/NAD(P)-binding" evidence="9">
    <location>
        <begin position="145"/>
        <end position="438"/>
    </location>
</feature>
<dbReference type="EC" id="1.3.1.1" evidence="8"/>
<dbReference type="SUPFAM" id="SSF51971">
    <property type="entry name" value="Nucleotide-binding domain"/>
    <property type="match status" value="1"/>
</dbReference>
<keyword evidence="12" id="KW-1185">Reference proteome</keyword>
<comment type="catalytic activity">
    <reaction evidence="4">
        <text>5,6-dihydrothymine + NAD(+) = thymine + NADH + H(+)</text>
        <dbReference type="Rhea" id="RHEA:28791"/>
        <dbReference type="ChEBI" id="CHEBI:15378"/>
        <dbReference type="ChEBI" id="CHEBI:17821"/>
        <dbReference type="ChEBI" id="CHEBI:27468"/>
        <dbReference type="ChEBI" id="CHEBI:57540"/>
        <dbReference type="ChEBI" id="CHEBI:57945"/>
        <dbReference type="EC" id="1.3.1.1"/>
    </reaction>
</comment>
<comment type="caution">
    <text evidence="11">The sequence shown here is derived from an EMBL/GenBank/DDBJ whole genome shotgun (WGS) entry which is preliminary data.</text>
</comment>
<dbReference type="InterPro" id="IPR023753">
    <property type="entry name" value="FAD/NAD-binding_dom"/>
</dbReference>
<proteinExistence type="predicted"/>
<accession>A0ABS3J9W2</accession>
<dbReference type="Proteomes" id="UP000664288">
    <property type="component" value="Unassembled WGS sequence"/>
</dbReference>
<dbReference type="InterPro" id="IPR009051">
    <property type="entry name" value="Helical_ferredxn"/>
</dbReference>
<dbReference type="EMBL" id="JAFMPY010000044">
    <property type="protein sequence ID" value="MBO0906463.1"/>
    <property type="molecule type" value="Genomic_DNA"/>
</dbReference>
<gene>
    <name evidence="11" type="ORF">J1C47_22665</name>
</gene>
<dbReference type="InterPro" id="IPR036188">
    <property type="entry name" value="FAD/NAD-bd_sf"/>
</dbReference>
<comment type="function">
    <text evidence="6">Involved in pyrimidine base degradation. Catalyzes physiologically the reduction of uracil to 5,6-dihydrouracil (DHU) by using NADH as a specific cosubstrate. It also catalyzes the reverse reaction and the reduction of thymine to 5,6-dihydrothymine (DHT).</text>
</comment>
<dbReference type="Pfam" id="PF14691">
    <property type="entry name" value="Fer4_20"/>
    <property type="match status" value="1"/>
</dbReference>
<feature type="domain" description="Dihydroprymidine dehydrogenase" evidence="10">
    <location>
        <begin position="25"/>
        <end position="131"/>
    </location>
</feature>
<reference evidence="11 12" key="1">
    <citation type="submission" date="2021-03" db="EMBL/GenBank/DDBJ databases">
        <title>Whole genome sequence of Jiella sp. MQZ13P-4.</title>
        <authorList>
            <person name="Tuo L."/>
        </authorList>
    </citation>
    <scope>NUCLEOTIDE SEQUENCE [LARGE SCALE GENOMIC DNA]</scope>
    <source>
        <strain evidence="11 12">MQZ13P-4</strain>
    </source>
</reference>
<evidence type="ECO:0000256" key="6">
    <source>
        <dbReference type="ARBA" id="ARBA00049578"/>
    </source>
</evidence>
<dbReference type="SUPFAM" id="SSF46548">
    <property type="entry name" value="alpha-helical ferredoxin"/>
    <property type="match status" value="1"/>
</dbReference>
<dbReference type="Gene3D" id="1.10.1060.10">
    <property type="entry name" value="Alpha-helical ferredoxin"/>
    <property type="match status" value="1"/>
</dbReference>
<organism evidence="11 12">
    <name type="scientific">Jiella sonneratiae</name>
    <dbReference type="NCBI Taxonomy" id="2816856"/>
    <lineage>
        <taxon>Bacteria</taxon>
        <taxon>Pseudomonadati</taxon>
        <taxon>Pseudomonadota</taxon>
        <taxon>Alphaproteobacteria</taxon>
        <taxon>Hyphomicrobiales</taxon>
        <taxon>Aurantimonadaceae</taxon>
        <taxon>Jiella</taxon>
    </lineage>
</organism>
<evidence type="ECO:0000256" key="5">
    <source>
        <dbReference type="ARBA" id="ARBA00048792"/>
    </source>
</evidence>
<keyword evidence="1" id="KW-0560">Oxidoreductase</keyword>
<dbReference type="PANTHER" id="PTHR43073">
    <property type="entry name" value="DIHYDROPYRIMIDINE DEHYDROGENASE [NADP(+)]"/>
    <property type="match status" value="1"/>
</dbReference>
<evidence type="ECO:0000313" key="11">
    <source>
        <dbReference type="EMBL" id="MBO0906463.1"/>
    </source>
</evidence>
<evidence type="ECO:0000256" key="2">
    <source>
        <dbReference type="ARBA" id="ARBA00030119"/>
    </source>
</evidence>
<evidence type="ECO:0000256" key="8">
    <source>
        <dbReference type="ARBA" id="ARBA00049728"/>
    </source>
</evidence>
<dbReference type="InterPro" id="IPR028261">
    <property type="entry name" value="DPD_II"/>
</dbReference>